<feature type="modified residue" description="FMN phosphoryl threonine" evidence="6">
    <location>
        <position position="162"/>
    </location>
</feature>
<comment type="subcellular location">
    <subcellularLocation>
        <location evidence="6">Cell membrane</location>
        <topology evidence="6">Single-pass membrane protein</topology>
    </subcellularLocation>
</comment>
<evidence type="ECO:0000256" key="2">
    <source>
        <dbReference type="ARBA" id="ARBA00022553"/>
    </source>
</evidence>
<dbReference type="Proteomes" id="UP000316316">
    <property type="component" value="Unassembled WGS sequence"/>
</dbReference>
<dbReference type="Pfam" id="PF04205">
    <property type="entry name" value="FMN_bind"/>
    <property type="match status" value="1"/>
</dbReference>
<accession>A0A2N8Q2E7</accession>
<dbReference type="GO" id="GO:0010181">
    <property type="term" value="F:FMN binding"/>
    <property type="evidence" value="ECO:0007669"/>
    <property type="project" value="InterPro"/>
</dbReference>
<evidence type="ECO:0000256" key="4">
    <source>
        <dbReference type="ARBA" id="ARBA00022643"/>
    </source>
</evidence>
<dbReference type="GO" id="GO:0005886">
    <property type="term" value="C:plasma membrane"/>
    <property type="evidence" value="ECO:0007669"/>
    <property type="project" value="UniProtKB-SubCell"/>
</dbReference>
<feature type="domain" description="FMN-binding" evidence="7">
    <location>
        <begin position="91"/>
        <end position="179"/>
    </location>
</feature>
<evidence type="ECO:0000256" key="5">
    <source>
        <dbReference type="ARBA" id="ARBA00022982"/>
    </source>
</evidence>
<evidence type="ECO:0000256" key="6">
    <source>
        <dbReference type="HAMAP-Rule" id="MF_00479"/>
    </source>
</evidence>
<reference evidence="9 10" key="1">
    <citation type="submission" date="2017-10" db="EMBL/GenBank/DDBJ databases">
        <title>FDA dAtabase for Regulatory Grade micrObial Sequences (FDA-ARGOS): Supporting development and validation of Infectious Disease Dx tests.</title>
        <authorList>
            <person name="Campos J."/>
            <person name="Goldberg B."/>
            <person name="Tallon L.J."/>
            <person name="Sadzewicz L."/>
            <person name="Sengamalay N."/>
            <person name="Ott S."/>
            <person name="Godinez A."/>
            <person name="Nagaraj S."/>
            <person name="Vyas G."/>
            <person name="Aluvathingal J."/>
            <person name="Nadendla S."/>
            <person name="Geyer C."/>
            <person name="Nandy P."/>
            <person name="Hobson J."/>
            <person name="Sichtig H."/>
        </authorList>
    </citation>
    <scope>NUCLEOTIDE SEQUENCE [LARGE SCALE GENOMIC DNA]</scope>
    <source>
        <strain evidence="9 10">FDAARGOS_185</strain>
    </source>
</reference>
<keyword evidence="6" id="KW-1003">Cell membrane</keyword>
<dbReference type="HAMAP" id="MF_00479">
    <property type="entry name" value="RsxG_RnfG"/>
    <property type="match status" value="1"/>
</dbReference>
<keyword evidence="6" id="KW-0812">Transmembrane</keyword>
<evidence type="ECO:0000259" key="7">
    <source>
        <dbReference type="SMART" id="SM00900"/>
    </source>
</evidence>
<dbReference type="SMART" id="SM00900">
    <property type="entry name" value="FMN_bind"/>
    <property type="match status" value="1"/>
</dbReference>
<evidence type="ECO:0000256" key="3">
    <source>
        <dbReference type="ARBA" id="ARBA00022630"/>
    </source>
</evidence>
<dbReference type="GO" id="GO:0009055">
    <property type="term" value="F:electron transfer activity"/>
    <property type="evidence" value="ECO:0007669"/>
    <property type="project" value="InterPro"/>
</dbReference>
<dbReference type="GO" id="GO:0022900">
    <property type="term" value="P:electron transport chain"/>
    <property type="evidence" value="ECO:0007669"/>
    <property type="project" value="UniProtKB-UniRule"/>
</dbReference>
<name>A0A2N8Q2E7_ENTAV</name>
<keyword evidence="6" id="KW-1133">Transmembrane helix</keyword>
<comment type="similarity">
    <text evidence="6">Belongs to the RnfG family.</text>
</comment>
<comment type="function">
    <text evidence="6">Part of a membrane-bound complex that couples electron transfer with translocation of ions across the membrane.</text>
</comment>
<dbReference type="PANTHER" id="PTHR36118">
    <property type="entry name" value="ION-TRANSLOCATING OXIDOREDUCTASE COMPLEX SUBUNIT G"/>
    <property type="match status" value="1"/>
</dbReference>
<keyword evidence="3 6" id="KW-0285">Flavoprotein</keyword>
<protein>
    <recommendedName>
        <fullName evidence="6">Ion-translocating oxidoreductase complex subunit G</fullName>
        <ecNumber evidence="6">7.-.-.-</ecNumber>
    </recommendedName>
    <alternativeName>
        <fullName evidence="6">Rnf electron transport complex subunit G</fullName>
    </alternativeName>
</protein>
<dbReference type="PIRSF" id="PIRSF006091">
    <property type="entry name" value="E_trnsport_RnfG"/>
    <property type="match status" value="1"/>
</dbReference>
<dbReference type="EMBL" id="JARPWY010000019">
    <property type="protein sequence ID" value="MDT2514350.1"/>
    <property type="molecule type" value="Genomic_DNA"/>
</dbReference>
<evidence type="ECO:0000313" key="11">
    <source>
        <dbReference type="Proteomes" id="UP001264335"/>
    </source>
</evidence>
<dbReference type="RefSeq" id="WP_070558368.1">
    <property type="nucleotide sequence ID" value="NZ_CAKOCJ010000006.1"/>
</dbReference>
<dbReference type="EMBL" id="PDXQ01000001">
    <property type="protein sequence ID" value="TRZ34492.1"/>
    <property type="molecule type" value="Genomic_DNA"/>
</dbReference>
<keyword evidence="6" id="KW-1278">Translocase</keyword>
<sequence>MKRSSSKVIFTDALCLFIICLVITFAVAGTRSVFKDRIAKQEWEQTQSVMSELIKADDFQEVKVAGDNQGYKALDSGGKTVGYLFVTKAYGYGSDVSVMSAVMDGKVIGVDVLDASNETPGLGQNVTKKEFIDQFDGTDETLEVVKNDPANKNQVEAVTGATKSSNAVATSVKEALALFEQVATSEK</sequence>
<dbReference type="PANTHER" id="PTHR36118:SF1">
    <property type="entry name" value="ION-TRANSLOCATING OXIDOREDUCTASE COMPLEX SUBUNIT G"/>
    <property type="match status" value="1"/>
</dbReference>
<organism evidence="9 10">
    <name type="scientific">Enterococcus avium</name>
    <name type="common">Streptococcus avium</name>
    <dbReference type="NCBI Taxonomy" id="33945"/>
    <lineage>
        <taxon>Bacteria</taxon>
        <taxon>Bacillati</taxon>
        <taxon>Bacillota</taxon>
        <taxon>Bacilli</taxon>
        <taxon>Lactobacillales</taxon>
        <taxon>Enterococcaceae</taxon>
        <taxon>Enterococcus</taxon>
    </lineage>
</organism>
<comment type="subunit">
    <text evidence="6">The complex is composed of six subunits: RnfA, RnfB, RnfC, RnfD, RnfE and RnfG.</text>
</comment>
<keyword evidence="2 6" id="KW-0597">Phosphoprotein</keyword>
<evidence type="ECO:0000313" key="10">
    <source>
        <dbReference type="Proteomes" id="UP000316316"/>
    </source>
</evidence>
<dbReference type="Proteomes" id="UP001264335">
    <property type="component" value="Unassembled WGS sequence"/>
</dbReference>
<dbReference type="AlphaFoldDB" id="A0A2N8Q2E7"/>
<dbReference type="InterPro" id="IPR007329">
    <property type="entry name" value="FMN-bd"/>
</dbReference>
<gene>
    <name evidence="6" type="primary">rnfG</name>
    <name evidence="9" type="ORF">AUF17_10540</name>
    <name evidence="8" type="ORF">P7D79_08910</name>
</gene>
<keyword evidence="6" id="KW-0472">Membrane</keyword>
<evidence type="ECO:0000256" key="1">
    <source>
        <dbReference type="ARBA" id="ARBA00022448"/>
    </source>
</evidence>
<evidence type="ECO:0000313" key="8">
    <source>
        <dbReference type="EMBL" id="MDT2514350.1"/>
    </source>
</evidence>
<reference evidence="8 11" key="2">
    <citation type="submission" date="2023-03" db="EMBL/GenBank/DDBJ databases">
        <authorList>
            <person name="Shen W."/>
            <person name="Cai J."/>
        </authorList>
    </citation>
    <scope>NUCLEOTIDE SEQUENCE [LARGE SCALE GENOMIC DNA]</scope>
    <source>
        <strain evidence="8 11">Y2</strain>
    </source>
</reference>
<keyword evidence="1 6" id="KW-0813">Transport</keyword>
<proteinExistence type="inferred from homology"/>
<keyword evidence="5 6" id="KW-0249">Electron transport</keyword>
<keyword evidence="4 6" id="KW-0288">FMN</keyword>
<comment type="cofactor">
    <cofactor evidence="6">
        <name>FMN</name>
        <dbReference type="ChEBI" id="CHEBI:58210"/>
    </cofactor>
</comment>
<dbReference type="EC" id="7.-.-.-" evidence="6"/>
<comment type="caution">
    <text evidence="9">The sequence shown here is derived from an EMBL/GenBank/DDBJ whole genome shotgun (WGS) entry which is preliminary data.</text>
</comment>
<dbReference type="InterPro" id="IPR010209">
    <property type="entry name" value="Ion_transpt_RnfG/RsxG"/>
</dbReference>
<evidence type="ECO:0000313" key="9">
    <source>
        <dbReference type="EMBL" id="TRZ34492.1"/>
    </source>
</evidence>